<dbReference type="AlphaFoldDB" id="F3PWQ4"/>
<name>F3PWQ4_9BACE</name>
<keyword evidence="2" id="KW-1185">Reference proteome</keyword>
<dbReference type="Proteomes" id="UP000003416">
    <property type="component" value="Unassembled WGS sequence"/>
</dbReference>
<accession>F3PWQ4</accession>
<proteinExistence type="predicted"/>
<protein>
    <recommendedName>
        <fullName evidence="3">Transglutaminase-like domain-containing protein</fullName>
    </recommendedName>
</protein>
<organism evidence="1 2">
    <name type="scientific">Bacteroides fluxus YIT 12057</name>
    <dbReference type="NCBI Taxonomy" id="763034"/>
    <lineage>
        <taxon>Bacteria</taxon>
        <taxon>Pseudomonadati</taxon>
        <taxon>Bacteroidota</taxon>
        <taxon>Bacteroidia</taxon>
        <taxon>Bacteroidales</taxon>
        <taxon>Bacteroidaceae</taxon>
        <taxon>Bacteroides</taxon>
    </lineage>
</organism>
<comment type="caution">
    <text evidence="1">The sequence shown here is derived from an EMBL/GenBank/DDBJ whole genome shotgun (WGS) entry which is preliminary data.</text>
</comment>
<dbReference type="eggNOG" id="COG3087">
    <property type="taxonomic scope" value="Bacteria"/>
</dbReference>
<evidence type="ECO:0000313" key="2">
    <source>
        <dbReference type="Proteomes" id="UP000003416"/>
    </source>
</evidence>
<dbReference type="STRING" id="763034.HMPREF9446_03190"/>
<evidence type="ECO:0000313" key="1">
    <source>
        <dbReference type="EMBL" id="EGF51983.1"/>
    </source>
</evidence>
<gene>
    <name evidence="1" type="ORF">HMPREF9446_03190</name>
</gene>
<dbReference type="HOGENOM" id="CLU_042245_0_0_10"/>
<reference evidence="1 2" key="1">
    <citation type="submission" date="2011-02" db="EMBL/GenBank/DDBJ databases">
        <authorList>
            <person name="Weinstock G."/>
            <person name="Sodergren E."/>
            <person name="Clifton S."/>
            <person name="Fulton L."/>
            <person name="Fulton B."/>
            <person name="Courtney L."/>
            <person name="Fronick C."/>
            <person name="Harrison M."/>
            <person name="Strong C."/>
            <person name="Farmer C."/>
            <person name="Delahaunty K."/>
            <person name="Markovic C."/>
            <person name="Hall O."/>
            <person name="Minx P."/>
            <person name="Tomlinson C."/>
            <person name="Mitreva M."/>
            <person name="Hou S."/>
            <person name="Chen J."/>
            <person name="Wollam A."/>
            <person name="Pepin K.H."/>
            <person name="Johnson M."/>
            <person name="Bhonagiri V."/>
            <person name="Zhang X."/>
            <person name="Suruliraj S."/>
            <person name="Warren W."/>
            <person name="Chinwalla A."/>
            <person name="Mardis E.R."/>
            <person name="Wilson R.K."/>
        </authorList>
    </citation>
    <scope>NUCLEOTIDE SEQUENCE [LARGE SCALE GENOMIC DNA]</scope>
    <source>
        <strain evidence="1 2">YIT 12057</strain>
    </source>
</reference>
<evidence type="ECO:0008006" key="3">
    <source>
        <dbReference type="Google" id="ProtNLM"/>
    </source>
</evidence>
<dbReference type="EMBL" id="AFBN01000096">
    <property type="protein sequence ID" value="EGF51983.1"/>
    <property type="molecule type" value="Genomic_DNA"/>
</dbReference>
<sequence>MCKVSFRKEENLRCFFLYQTYIKQSVAMKKIGFLVISLLLPLAMNAQQEEDDFSNFVKQQSADFDKFVDDANKDFINFMRNPWKEFEAEKPVKKRVKPEPVKPVVYDEKTAPKDRKPVCLDIEKILDMTTGEGKQRPVVKVKEVDELTFDQPTVIVKKKKEPVVIVVEEKVTDKKPVKERPGKKPVVVQVEETPVVEKPVEKTPVVKPEIPVVKPEVPVVEPEIPAVKPAAPIVKNVPLFAGGAGRTKFVYGGMTYYLSNALNRKCRLSSLDENAIADAYETLCASDYKPLLNDLHTIKKDILYNDWAVCMLVKQIAQEYCSTYNESIVMRQFILNEMGYKARMARKANENKMVLYVATDCQIYGNIFITQGGQKYYDLDNQQPYAFYMCQKDSPKAKHSVSMYWQETPVLAGEKAVSIHQAAGSTARTMVSIPKALIDFYKTYPHCDYSVYVKARVDAGVESELLSSLAPLVANKSEEEAANILLNFVQTAFQYAMDDEQFGYEKPFFVEELFYYPYSDCEDRSVLYGYLVKKLLKLDVVYLDYPDHIATAVRFNEEVGGDYLMVEGHRYTVCDPTFIGASIGMTMPMFKTVAANVLKY</sequence>